<proteinExistence type="predicted"/>
<protein>
    <submittedName>
        <fullName evidence="1">7521_t:CDS:1</fullName>
    </submittedName>
</protein>
<keyword evidence="2" id="KW-1185">Reference proteome</keyword>
<accession>A0ACA9SPW8</accession>
<organism evidence="1 2">
    <name type="scientific">Racocetra persica</name>
    <dbReference type="NCBI Taxonomy" id="160502"/>
    <lineage>
        <taxon>Eukaryota</taxon>
        <taxon>Fungi</taxon>
        <taxon>Fungi incertae sedis</taxon>
        <taxon>Mucoromycota</taxon>
        <taxon>Glomeromycotina</taxon>
        <taxon>Glomeromycetes</taxon>
        <taxon>Diversisporales</taxon>
        <taxon>Gigasporaceae</taxon>
        <taxon>Racocetra</taxon>
    </lineage>
</organism>
<dbReference type="Proteomes" id="UP000789920">
    <property type="component" value="Unassembled WGS sequence"/>
</dbReference>
<feature type="non-terminal residue" evidence="1">
    <location>
        <position position="1"/>
    </location>
</feature>
<comment type="caution">
    <text evidence="1">The sequence shown here is derived from an EMBL/GenBank/DDBJ whole genome shotgun (WGS) entry which is preliminary data.</text>
</comment>
<name>A0ACA9SPW8_9GLOM</name>
<evidence type="ECO:0000313" key="1">
    <source>
        <dbReference type="EMBL" id="CAG8844624.1"/>
    </source>
</evidence>
<dbReference type="EMBL" id="CAJVQC010143414">
    <property type="protein sequence ID" value="CAG8844624.1"/>
    <property type="molecule type" value="Genomic_DNA"/>
</dbReference>
<reference evidence="1" key="1">
    <citation type="submission" date="2021-06" db="EMBL/GenBank/DDBJ databases">
        <authorList>
            <person name="Kallberg Y."/>
            <person name="Tangrot J."/>
            <person name="Rosling A."/>
        </authorList>
    </citation>
    <scope>NUCLEOTIDE SEQUENCE</scope>
    <source>
        <strain evidence="1">MA461A</strain>
    </source>
</reference>
<evidence type="ECO:0000313" key="2">
    <source>
        <dbReference type="Proteomes" id="UP000789920"/>
    </source>
</evidence>
<sequence>YLIQNKARKFAALLNKDKFNTSNGWLHNFKLCYNIYEYKQQGKADSAHLDKLSKFRIKLQNVIQPYRLEDVFNYDEASLYYQMEPSHTLATGLVSRTKRVKDRVTVLLTANVAGSK</sequence>
<gene>
    <name evidence="1" type="ORF">RPERSI_LOCUS33292</name>
</gene>
<feature type="non-terminal residue" evidence="1">
    <location>
        <position position="116"/>
    </location>
</feature>